<protein>
    <recommendedName>
        <fullName evidence="4">Chromosome condensation regulator RCC1</fullName>
    </recommendedName>
</protein>
<dbReference type="AlphaFoldDB" id="A0A3P1B6U6"/>
<dbReference type="GO" id="GO:0005737">
    <property type="term" value="C:cytoplasm"/>
    <property type="evidence" value="ECO:0007669"/>
    <property type="project" value="TreeGrafter"/>
</dbReference>
<dbReference type="Proteomes" id="UP000268372">
    <property type="component" value="Unassembled WGS sequence"/>
</dbReference>
<dbReference type="InterPro" id="IPR051553">
    <property type="entry name" value="Ran_GTPase-activating"/>
</dbReference>
<keyword evidence="1" id="KW-0732">Signal</keyword>
<dbReference type="Pfam" id="PF00415">
    <property type="entry name" value="RCC1"/>
    <property type="match status" value="1"/>
</dbReference>
<reference evidence="2 3" key="1">
    <citation type="submission" date="2018-11" db="EMBL/GenBank/DDBJ databases">
        <title>Flavobacterium sp. nov., YIM 102796 draft genome.</title>
        <authorList>
            <person name="Li G."/>
            <person name="Jiang Y."/>
        </authorList>
    </citation>
    <scope>NUCLEOTIDE SEQUENCE [LARGE SCALE GENOMIC DNA]</scope>
    <source>
        <strain evidence="2 3">YIM 102796</strain>
    </source>
</reference>
<sequence length="338" mass="37443">MLKKILLLIFFLLNLNAYCQYCVENIFCNSFGTLGHCVAVTTKDNKMLLYGGNAYGQLGNNSKNGQKIFSDPFILSKNEWKMISFGAGHTLGIKNDGSLWSWGTNDSGRLGNGTIDAGNFLPKQIGSDKDWDLIAAGTWHSLALKKDGTLWGWGNTRTESLGYFHFNLPLDQTTPIKLNNDNDWSYVHASNYTTLAIKKNGSLYGTGAVKIGTGNSGASAPLRFPEGTQVQANGFYKIGNENNWKKIITGSDDFFVMLKNDNTLWGWSYTSAATSNIDIKKVNYCTEYSQIGDSNWKDVDVSHNAFIGIKEDGTLWHFGLLTYNIINKKIIQIGTDSN</sequence>
<proteinExistence type="predicted"/>
<dbReference type="PROSITE" id="PS00626">
    <property type="entry name" value="RCC1_2"/>
    <property type="match status" value="1"/>
</dbReference>
<dbReference type="PROSITE" id="PS50012">
    <property type="entry name" value="RCC1_3"/>
    <property type="match status" value="1"/>
</dbReference>
<gene>
    <name evidence="2" type="ORF">EG242_01370</name>
</gene>
<comment type="caution">
    <text evidence="2">The sequence shown here is derived from an EMBL/GenBank/DDBJ whole genome shotgun (WGS) entry which is preliminary data.</text>
</comment>
<dbReference type="GO" id="GO:0005085">
    <property type="term" value="F:guanyl-nucleotide exchange factor activity"/>
    <property type="evidence" value="ECO:0007669"/>
    <property type="project" value="TreeGrafter"/>
</dbReference>
<dbReference type="EMBL" id="RQTJ01000002">
    <property type="protein sequence ID" value="RRA96714.1"/>
    <property type="molecule type" value="Genomic_DNA"/>
</dbReference>
<feature type="chain" id="PRO_5018051977" description="Chromosome condensation regulator RCC1" evidence="1">
    <location>
        <begin position="20"/>
        <end position="338"/>
    </location>
</feature>
<name>A0A3P1B6U6_9FLAO</name>
<dbReference type="RefSeq" id="WP_124898127.1">
    <property type="nucleotide sequence ID" value="NZ_RQTJ01000002.1"/>
</dbReference>
<dbReference type="PANTHER" id="PTHR45982">
    <property type="entry name" value="REGULATOR OF CHROMOSOME CONDENSATION"/>
    <property type="match status" value="1"/>
</dbReference>
<evidence type="ECO:0000313" key="3">
    <source>
        <dbReference type="Proteomes" id="UP000268372"/>
    </source>
</evidence>
<dbReference type="InterPro" id="IPR009091">
    <property type="entry name" value="RCC1/BLIP-II"/>
</dbReference>
<dbReference type="PANTHER" id="PTHR45982:SF1">
    <property type="entry name" value="REGULATOR OF CHROMOSOME CONDENSATION"/>
    <property type="match status" value="1"/>
</dbReference>
<keyword evidence="3" id="KW-1185">Reference proteome</keyword>
<dbReference type="SUPFAM" id="SSF50985">
    <property type="entry name" value="RCC1/BLIP-II"/>
    <property type="match status" value="1"/>
</dbReference>
<dbReference type="OrthoDB" id="1081439at2"/>
<dbReference type="InterPro" id="IPR000408">
    <property type="entry name" value="Reg_chr_condens"/>
</dbReference>
<accession>A0A3P1B6U6</accession>
<evidence type="ECO:0008006" key="4">
    <source>
        <dbReference type="Google" id="ProtNLM"/>
    </source>
</evidence>
<feature type="signal peptide" evidence="1">
    <location>
        <begin position="1"/>
        <end position="19"/>
    </location>
</feature>
<evidence type="ECO:0000313" key="2">
    <source>
        <dbReference type="EMBL" id="RRA96714.1"/>
    </source>
</evidence>
<evidence type="ECO:0000256" key="1">
    <source>
        <dbReference type="SAM" id="SignalP"/>
    </source>
</evidence>
<dbReference type="Gene3D" id="2.130.10.30">
    <property type="entry name" value="Regulator of chromosome condensation 1/beta-lactamase-inhibitor protein II"/>
    <property type="match status" value="1"/>
</dbReference>
<organism evidence="2 3">
    <name type="scientific">Paenimyroides viscosum</name>
    <dbReference type="NCBI Taxonomy" id="2488729"/>
    <lineage>
        <taxon>Bacteria</taxon>
        <taxon>Pseudomonadati</taxon>
        <taxon>Bacteroidota</taxon>
        <taxon>Flavobacteriia</taxon>
        <taxon>Flavobacteriales</taxon>
        <taxon>Flavobacteriaceae</taxon>
        <taxon>Paenimyroides</taxon>
    </lineage>
</organism>